<proteinExistence type="predicted"/>
<accession>A0AAD0P2D8</accession>
<gene>
    <name evidence="3" type="ORF">CD191_10675</name>
</gene>
<evidence type="ECO:0000313" key="4">
    <source>
        <dbReference type="Proteomes" id="UP000249163"/>
    </source>
</evidence>
<evidence type="ECO:0000259" key="2">
    <source>
        <dbReference type="Pfam" id="PF17829"/>
    </source>
</evidence>
<feature type="domain" description="Gylcosyl hydrolase 115 C-terminal" evidence="2">
    <location>
        <begin position="778"/>
        <end position="950"/>
    </location>
</feature>
<dbReference type="Gene3D" id="3.30.379.10">
    <property type="entry name" value="Chitobiase/beta-hexosaminidase domain 2-like"/>
    <property type="match status" value="1"/>
</dbReference>
<dbReference type="InterPro" id="IPR042301">
    <property type="entry name" value="GH115_sf"/>
</dbReference>
<sequence length="962" mass="108780">MLKGRIIMPTKEFHLVKQGSAAKIYVDPKGKDYDGLRRVAQSFAADVKQVTEVEPEIYTQLNELDGTVIIAGTIGSNDFIDDLIAEGTVDVSAIQGKRECYKIQVVEQPTAEVDKALVIVGSDKRGTIYGLYSISEKIGVSPWVYWADIVPERKPALSIPDNQLHVISKEPSVKYRGIFLNDDWPSLGSWVTQRFGDFNEDFYDKVFELILRLKGNYLWPAMWSAEFSLNGKSSPIANAKHAQEYGIIMGTSHHEPLFRAGSEWQKVYNQYGTSNLWDFARNKQAITDFWEDGIKRNQDFDNLITLGMRGESDSALEGSDQENIDLLKDIILTQKELLKKYNLENAPQILAVYKEVEKYWYGTAGVEGLKDWDVLNDVTILLADDNFGNLRKIPTKNERNRSAGWGMYYHFDYHGGPHSYEWLNTTPLEKVWEQMCMAFDYGIRDVWIVNVGDLKPMELPISYFLDLAYDFEAWGTGAINRTVEYNNRWVEQQFGYALEQETCLGIAQLLGDYTRMNGRRKPEIIYPSTFSPIHYNEAHRVLEQAVMIEKAAGKYDELIPEQLKDAYFQLVYFPAVASANVVKMQIYAGLNHLYAKRNSMLANTYAALTHETIERDKYLELVYNSGISNGKWQGMMSSPHVGYIHWNSEGWNYPDVNTLAPAKGSLMIVDVEGTEQAYVSGTANLPVFTNLQKENYRITISNGGEAGFEYQVRSSVDWIKLEKIRGWIEAGETLQVSVDWEKVKEASMGEITISGAGNIVKVKTAVDWIDIPDVPPMTFIETHNIVCIEAEHTITRVSKSGVVWKIIDSYGRSLSSVKMFPDAVSFEQPEDAPYLEYRILVQQDTDYSLTAYIAPTNNLSQTSGLKYSIGFDDQAPVIKDALPTNFEGGNHENEPWCRAVMDNIHAVTTSHALTKGLHTLRFYGLDAGLVLQKLVLSAAQLPYSYLGPEESFYTSGKAFILS</sequence>
<dbReference type="Gene3D" id="3.20.20.520">
    <property type="entry name" value="Glycosyl hydrolase family 115"/>
    <property type="match status" value="1"/>
</dbReference>
<evidence type="ECO:0000313" key="3">
    <source>
        <dbReference type="EMBL" id="AWV33044.1"/>
    </source>
</evidence>
<dbReference type="InterPro" id="IPR029018">
    <property type="entry name" value="Hex-like_dom2"/>
</dbReference>
<dbReference type="InterPro" id="IPR031924">
    <property type="entry name" value="GH115"/>
</dbReference>
<dbReference type="Gene3D" id="1.20.58.2150">
    <property type="match status" value="1"/>
</dbReference>
<dbReference type="AlphaFoldDB" id="A0AAD0P2D8"/>
<keyword evidence="1" id="KW-0378">Hydrolase</keyword>
<dbReference type="PANTHER" id="PTHR37842">
    <property type="match status" value="1"/>
</dbReference>
<name>A0AAD0P2D8_9BACL</name>
<dbReference type="Proteomes" id="UP000249163">
    <property type="component" value="Chromosome"/>
</dbReference>
<reference evidence="3 4" key="1">
    <citation type="submission" date="2017-06" db="EMBL/GenBank/DDBJ databases">
        <title>Complete genome sequence of Paenibacillus odorifer CBA7130.</title>
        <authorList>
            <person name="Nam Y.-D."/>
            <person name="Kang J."/>
            <person name="Chung W.-H."/>
        </authorList>
    </citation>
    <scope>NUCLEOTIDE SEQUENCE [LARGE SCALE GENOMIC DNA]</scope>
    <source>
        <strain evidence="3 4">CBA7130</strain>
    </source>
</reference>
<dbReference type="Gene3D" id="2.60.120.1620">
    <property type="match status" value="1"/>
</dbReference>
<dbReference type="PANTHER" id="PTHR37842:SF2">
    <property type="entry name" value="GYLCOSYL HYDROLASE 115 C-TERMINAL DOMAIN-CONTAINING PROTEIN"/>
    <property type="match status" value="1"/>
</dbReference>
<protein>
    <recommendedName>
        <fullName evidence="2">Gylcosyl hydrolase 115 C-terminal domain-containing protein</fullName>
    </recommendedName>
</protein>
<dbReference type="EMBL" id="CP021965">
    <property type="protein sequence ID" value="AWV33044.1"/>
    <property type="molecule type" value="Genomic_DNA"/>
</dbReference>
<dbReference type="SUPFAM" id="SSF55545">
    <property type="entry name" value="beta-N-acetylhexosaminidase-like domain"/>
    <property type="match status" value="1"/>
</dbReference>
<dbReference type="GO" id="GO:0005975">
    <property type="term" value="P:carbohydrate metabolic process"/>
    <property type="evidence" value="ECO:0007669"/>
    <property type="project" value="UniProtKB-ARBA"/>
</dbReference>
<organism evidence="3 4">
    <name type="scientific">Paenibacillus odorifer</name>
    <dbReference type="NCBI Taxonomy" id="189426"/>
    <lineage>
        <taxon>Bacteria</taxon>
        <taxon>Bacillati</taxon>
        <taxon>Bacillota</taxon>
        <taxon>Bacilli</taxon>
        <taxon>Bacillales</taxon>
        <taxon>Paenibacillaceae</taxon>
        <taxon>Paenibacillus</taxon>
    </lineage>
</organism>
<dbReference type="GO" id="GO:0016787">
    <property type="term" value="F:hydrolase activity"/>
    <property type="evidence" value="ECO:0007669"/>
    <property type="project" value="UniProtKB-KW"/>
</dbReference>
<evidence type="ECO:0000256" key="1">
    <source>
        <dbReference type="ARBA" id="ARBA00022801"/>
    </source>
</evidence>
<dbReference type="Pfam" id="PF17829">
    <property type="entry name" value="GH115_C"/>
    <property type="match status" value="1"/>
</dbReference>
<dbReference type="Pfam" id="PF15979">
    <property type="entry name" value="Glyco_hydro_115"/>
    <property type="match status" value="1"/>
</dbReference>
<dbReference type="InterPro" id="IPR041437">
    <property type="entry name" value="GH115_C"/>
</dbReference>